<dbReference type="AlphaFoldDB" id="A0A9D1MK00"/>
<evidence type="ECO:0000313" key="3">
    <source>
        <dbReference type="EMBL" id="HIU61885.1"/>
    </source>
</evidence>
<reference evidence="3" key="2">
    <citation type="journal article" date="2021" name="PeerJ">
        <title>Extensive microbial diversity within the chicken gut microbiome revealed by metagenomics and culture.</title>
        <authorList>
            <person name="Gilroy R."/>
            <person name="Ravi A."/>
            <person name="Getino M."/>
            <person name="Pursley I."/>
            <person name="Horton D.L."/>
            <person name="Alikhan N.F."/>
            <person name="Baker D."/>
            <person name="Gharbi K."/>
            <person name="Hall N."/>
            <person name="Watson M."/>
            <person name="Adriaenssens E.M."/>
            <person name="Foster-Nyarko E."/>
            <person name="Jarju S."/>
            <person name="Secka A."/>
            <person name="Antonio M."/>
            <person name="Oren A."/>
            <person name="Chaudhuri R.R."/>
            <person name="La Ragione R."/>
            <person name="Hildebrand F."/>
            <person name="Pallen M.J."/>
        </authorList>
    </citation>
    <scope>NUCLEOTIDE SEQUENCE</scope>
    <source>
        <strain evidence="3">CHK195-12923</strain>
    </source>
</reference>
<sequence length="344" mass="36478">MKKLNLTKKAISAIISVVVAAAVVTALLIINIFYPLKYLTAYIVSGSRSPLNNLTFHFLDVGQADCAIAELPEGRTMLIDGGDGSYTSTLKILTELNRLDIDRIDYLVCTSVNGEHCGGLGEIIKNKEVGEIFYPYSTNSRITAEFYQFTLAAEASGAQLTISRYGEGAAYGDFFFTFLAPSSDTGENSEYAAMNSDPTAENIGAASAVMWFSYGGAGVLYAGDSTSERLELIAAEYESMQSFGDPEGYFSFEGRKIDLTSCKVYKVAGHGGEGSRATRLTELLAPSISVISVGAENAEGCPSLSVMADLAAFGEDGLFITMYGGDVTVSVTEQGEATAAQGGK</sequence>
<name>A0A9D1MK00_9FIRM</name>
<evidence type="ECO:0000259" key="2">
    <source>
        <dbReference type="Pfam" id="PF00753"/>
    </source>
</evidence>
<dbReference type="InterPro" id="IPR001279">
    <property type="entry name" value="Metallo-B-lactamas"/>
</dbReference>
<keyword evidence="1" id="KW-0472">Membrane</keyword>
<evidence type="ECO:0000256" key="1">
    <source>
        <dbReference type="SAM" id="Phobius"/>
    </source>
</evidence>
<dbReference type="Gene3D" id="3.60.15.10">
    <property type="entry name" value="Ribonuclease Z/Hydroxyacylglutathione hydrolase-like"/>
    <property type="match status" value="1"/>
</dbReference>
<dbReference type="SUPFAM" id="SSF56281">
    <property type="entry name" value="Metallo-hydrolase/oxidoreductase"/>
    <property type="match status" value="1"/>
</dbReference>
<dbReference type="EMBL" id="DVNE01000043">
    <property type="protein sequence ID" value="HIU61885.1"/>
    <property type="molecule type" value="Genomic_DNA"/>
</dbReference>
<accession>A0A9D1MK00</accession>
<protein>
    <submittedName>
        <fullName evidence="3">MBL fold metallo-hydrolase</fullName>
    </submittedName>
</protein>
<dbReference type="PANTHER" id="PTHR30619:SF1">
    <property type="entry name" value="RECOMBINATION PROTEIN 2"/>
    <property type="match status" value="1"/>
</dbReference>
<dbReference type="CDD" id="cd07731">
    <property type="entry name" value="ComA-like_MBL-fold"/>
    <property type="match status" value="1"/>
</dbReference>
<feature type="domain" description="Metallo-beta-lactamase" evidence="2">
    <location>
        <begin position="60"/>
        <end position="230"/>
    </location>
</feature>
<dbReference type="PANTHER" id="PTHR30619">
    <property type="entry name" value="DNA INTERNALIZATION/COMPETENCE PROTEIN COMEC/REC2"/>
    <property type="match status" value="1"/>
</dbReference>
<evidence type="ECO:0000313" key="4">
    <source>
        <dbReference type="Proteomes" id="UP000824110"/>
    </source>
</evidence>
<proteinExistence type="predicted"/>
<dbReference type="InterPro" id="IPR036866">
    <property type="entry name" value="RibonucZ/Hydroxyglut_hydro"/>
</dbReference>
<feature type="transmembrane region" description="Helical" evidence="1">
    <location>
        <begin position="12"/>
        <end position="34"/>
    </location>
</feature>
<keyword evidence="1" id="KW-1133">Transmembrane helix</keyword>
<dbReference type="InterPro" id="IPR035681">
    <property type="entry name" value="ComA-like_MBL"/>
</dbReference>
<dbReference type="Proteomes" id="UP000824110">
    <property type="component" value="Unassembled WGS sequence"/>
</dbReference>
<dbReference type="Pfam" id="PF00753">
    <property type="entry name" value="Lactamase_B"/>
    <property type="match status" value="1"/>
</dbReference>
<reference evidence="3" key="1">
    <citation type="submission" date="2020-10" db="EMBL/GenBank/DDBJ databases">
        <authorList>
            <person name="Gilroy R."/>
        </authorList>
    </citation>
    <scope>NUCLEOTIDE SEQUENCE</scope>
    <source>
        <strain evidence="3">CHK195-12923</strain>
    </source>
</reference>
<comment type="caution">
    <text evidence="3">The sequence shown here is derived from an EMBL/GenBank/DDBJ whole genome shotgun (WGS) entry which is preliminary data.</text>
</comment>
<keyword evidence="1" id="KW-0812">Transmembrane</keyword>
<gene>
    <name evidence="3" type="ORF">IAB69_04480</name>
</gene>
<dbReference type="InterPro" id="IPR052159">
    <property type="entry name" value="Competence_DNA_uptake"/>
</dbReference>
<organism evidence="3 4">
    <name type="scientific">Candidatus Coproplasma excrementigallinarum</name>
    <dbReference type="NCBI Taxonomy" id="2840747"/>
    <lineage>
        <taxon>Bacteria</taxon>
        <taxon>Bacillati</taxon>
        <taxon>Bacillota</taxon>
        <taxon>Clostridia</taxon>
        <taxon>Eubacteriales</taxon>
        <taxon>Candidatus Coproplasma</taxon>
    </lineage>
</organism>